<protein>
    <submittedName>
        <fullName evidence="2">Uncharacterized protein</fullName>
    </submittedName>
</protein>
<evidence type="ECO:0000256" key="1">
    <source>
        <dbReference type="SAM" id="MobiDB-lite"/>
    </source>
</evidence>
<dbReference type="EMBL" id="BK032684">
    <property type="protein sequence ID" value="DAF55019.1"/>
    <property type="molecule type" value="Genomic_DNA"/>
</dbReference>
<name>A0A8S5SW73_9CAUD</name>
<organism evidence="2">
    <name type="scientific">Siphoviridae sp. ctXzK3</name>
    <dbReference type="NCBI Taxonomy" id="2827889"/>
    <lineage>
        <taxon>Viruses</taxon>
        <taxon>Duplodnaviria</taxon>
        <taxon>Heunggongvirae</taxon>
        <taxon>Uroviricota</taxon>
        <taxon>Caudoviricetes</taxon>
    </lineage>
</organism>
<feature type="region of interest" description="Disordered" evidence="1">
    <location>
        <begin position="1"/>
        <end position="26"/>
    </location>
</feature>
<sequence>MHRDSKERRRRVAEISEKMTRPSKHVSGDALKRFREVPYQLRCGKEQGND</sequence>
<reference evidence="2" key="1">
    <citation type="journal article" date="2021" name="Proc. Natl. Acad. Sci. U.S.A.">
        <title>A Catalog of Tens of Thousands of Viruses from Human Metagenomes Reveals Hidden Associations with Chronic Diseases.</title>
        <authorList>
            <person name="Tisza M.J."/>
            <person name="Buck C.B."/>
        </authorList>
    </citation>
    <scope>NUCLEOTIDE SEQUENCE</scope>
    <source>
        <strain evidence="2">CtXzK3</strain>
    </source>
</reference>
<accession>A0A8S5SW73</accession>
<evidence type="ECO:0000313" key="2">
    <source>
        <dbReference type="EMBL" id="DAF55019.1"/>
    </source>
</evidence>
<proteinExistence type="predicted"/>